<keyword evidence="2" id="KW-0812">Transmembrane</keyword>
<dbReference type="PANTHER" id="PTHR32387:SF0">
    <property type="entry name" value="PROTEIN NO VEIN"/>
    <property type="match status" value="1"/>
</dbReference>
<dbReference type="InterPro" id="IPR052957">
    <property type="entry name" value="Auxin_embryo_med"/>
</dbReference>
<evidence type="ECO:0000313" key="3">
    <source>
        <dbReference type="EMBL" id="CAK7235384.1"/>
    </source>
</evidence>
<keyword evidence="2" id="KW-0472">Membrane</keyword>
<evidence type="ECO:0000256" key="1">
    <source>
        <dbReference type="SAM" id="MobiDB-lite"/>
    </source>
</evidence>
<name>A0ABP0CTC7_9PEZI</name>
<dbReference type="SUPFAM" id="SSF55874">
    <property type="entry name" value="ATPase domain of HSP90 chaperone/DNA topoisomerase II/histidine kinase"/>
    <property type="match status" value="1"/>
</dbReference>
<comment type="caution">
    <text evidence="3">The sequence shown here is derived from an EMBL/GenBank/DDBJ whole genome shotgun (WGS) entry which is preliminary data.</text>
</comment>
<accession>A0ABP0CTC7</accession>
<dbReference type="InterPro" id="IPR036890">
    <property type="entry name" value="HATPase_C_sf"/>
</dbReference>
<protein>
    <recommendedName>
        <fullName evidence="5">Protein NO VEIN C-terminal domain-containing protein</fullName>
    </recommendedName>
</protein>
<evidence type="ECO:0008006" key="5">
    <source>
        <dbReference type="Google" id="ProtNLM"/>
    </source>
</evidence>
<proteinExistence type="predicted"/>
<organism evidence="3 4">
    <name type="scientific">Sporothrix curviconia</name>
    <dbReference type="NCBI Taxonomy" id="1260050"/>
    <lineage>
        <taxon>Eukaryota</taxon>
        <taxon>Fungi</taxon>
        <taxon>Dikarya</taxon>
        <taxon>Ascomycota</taxon>
        <taxon>Pezizomycotina</taxon>
        <taxon>Sordariomycetes</taxon>
        <taxon>Sordariomycetidae</taxon>
        <taxon>Ophiostomatales</taxon>
        <taxon>Ophiostomataceae</taxon>
        <taxon>Sporothrix</taxon>
    </lineage>
</organism>
<feature type="compositionally biased region" description="Low complexity" evidence="1">
    <location>
        <begin position="1350"/>
        <end position="1367"/>
    </location>
</feature>
<reference evidence="3 4" key="1">
    <citation type="submission" date="2024-01" db="EMBL/GenBank/DDBJ databases">
        <authorList>
            <person name="Allen C."/>
            <person name="Tagirdzhanova G."/>
        </authorList>
    </citation>
    <scope>NUCLEOTIDE SEQUENCE [LARGE SCALE GENOMIC DNA]</scope>
</reference>
<dbReference type="Proteomes" id="UP001642405">
    <property type="component" value="Unassembled WGS sequence"/>
</dbReference>
<keyword evidence="2" id="KW-1133">Transmembrane helix</keyword>
<dbReference type="Gene3D" id="3.30.565.10">
    <property type="entry name" value="Histidine kinase-like ATPase, C-terminal domain"/>
    <property type="match status" value="1"/>
</dbReference>
<sequence>MAGRAEARKIVEEMGKKNGYIPADLRATMQSALPKEAFDDILELMANLKQQAATSVKTSAKFVFELLQNYDDNHYDSTRGPPSVAFHIYEDRIVATCNENGFTAENVQAICSVGQSSKKQTQSQLAGDAGYTGEKGIGFKSVFMAAEDVHIQSGDYSFRFKYAKGDSGLGMTTPIWADHDEALDAQLSHITLTLRSDGLPGDAARRQEIIHEQFHNIHDSILLFMKKLQEIKVYFYDADENLESVTTFSIDRLPHKTTVKKSRTTFEDPNREKVTKVAKSYIMVKHIVTNLAPSENRRELDGESQNTTNGVVVLGFPVDAKSEPVLQNEYLFAFLPVKKMGFKFLIHADFVTQANREDIVVTSDRNRGLSHGIAEAFVKAVCQFLSHDTLRFQWMRYLPHASDYPWDGFWKGVIEDIRSCLALTPVLRSQHALPGFRLISDSRRLLPSMLDRNGKALVPDIAPNRYLSQQYQDKDLLLLEDYGLEPLSSQEWVERVSRDLASPFSVMRASNDEDWHTRVADLLRSSLKSPSATVRQAVQQLQLCPLRGGNWVRVSAAVYYPQPEGTDLVIPPNVNLAVVDAAAIANPARKRLFDGLGARSASVHAVREAIFEAYEGSISFTARQLIDHTHFLYRTHHLARPPHGYNRLYIASQTLSVRKSCNTDVDMYIADGTPYGVEMLLATDNGAPGFKPIFIVNDTYFTDAPSPPTSQSLAWKEWLHRFHGVRQTLRLVDVDDDGDRRRTSLSAVGKYVAEHRPEKFLGFLQATWASSVRDHGFPFLEQLADIEVLCEGGRKARLDTTFFPFKRLKKLSDRFLDGEFFPWLQLETEIVDDEAFLSSWASLDNQFDLGYRCPPWRFLLDVLKYIKQGQPDLSVTVDRKRMYELYVRLQAEARASSPDDRLAEMIRLDVCVWEAPVDMYNVIPIAKYCQREFPDLYRHEYSSLENFFSMTLQIRDAEWRDLVSELDYMYDEDMFDFDKANELYGSLSAWLDDLSEDDKSELRDAFRTRRLIYEASADDANRTDWHRSTECLWTSATQIRGMITLNDIYPDQKRFFVDGLGVKTMTAKMVYDKLMGPPLSVDETKQTIHTFNSLLVHDTDARKLDGAGVFGKQVFPVRLPGGDVQLCFGKESFVLVDRESLADKFAGQAKFFDFDMDDVRFLQPFIAWAGLGHKYVSKMVREISCVAGDDKRPISSRDRDIRRKARALFRHAETIETDNITSELHLDQDGKVLTVTQDTATFHLREDDTSLKFYVPKDKARQELCFNATLPENICLWLMTEATTMGRDQVMPEMVHIAQRILSAKAFAMHGILDYCCVKLAAVPDGEDDEEEEDPVADGEDDDEEEVIEPSRPSVQEPESPQSSDEVAVTTQPLASVPRQRVAWTDSDDEETTTATTVTDDEELYLSALLARTRLSTSAASPLPQVSPPSPHDNSYAVLLERLVDAATQASIPSRGNVFVSTMPNTGAQRDNRWFRDASPDEKYKQIGAAGEFFVYTLLSHLEGVLPGFSLHNWPSTIRGYARSHPLHADIQNWVGQETADITYEDTDGTLTAMLIEKGYLAADVWAAARPRYFIEVKTTVNAAIGTPFYMSNHQYTRMQNCSADGPGDRGDGHDPLQDVYMIMRVFGLGAGFVGFRLLVDPERMRRRGELVFTAPESWSVAVL</sequence>
<evidence type="ECO:0000313" key="4">
    <source>
        <dbReference type="Proteomes" id="UP001642405"/>
    </source>
</evidence>
<feature type="transmembrane region" description="Helical" evidence="2">
    <location>
        <begin position="1620"/>
        <end position="1640"/>
    </location>
</feature>
<gene>
    <name evidence="3" type="ORF">SCUCBS95973_009251</name>
</gene>
<keyword evidence="4" id="KW-1185">Reference proteome</keyword>
<feature type="compositionally biased region" description="Acidic residues" evidence="1">
    <location>
        <begin position="1325"/>
        <end position="1348"/>
    </location>
</feature>
<feature type="region of interest" description="Disordered" evidence="1">
    <location>
        <begin position="1325"/>
        <end position="1399"/>
    </location>
</feature>
<evidence type="ECO:0000256" key="2">
    <source>
        <dbReference type="SAM" id="Phobius"/>
    </source>
</evidence>
<dbReference type="EMBL" id="CAWUHB010000098">
    <property type="protein sequence ID" value="CAK7235384.1"/>
    <property type="molecule type" value="Genomic_DNA"/>
</dbReference>
<dbReference type="NCBIfam" id="NF047352">
    <property type="entry name" value="P_loop_sacsin"/>
    <property type="match status" value="1"/>
</dbReference>
<dbReference type="PANTHER" id="PTHR32387">
    <property type="entry name" value="WU:FJ29H11"/>
    <property type="match status" value="1"/>
</dbReference>